<feature type="compositionally biased region" description="Polar residues" evidence="2">
    <location>
        <begin position="73"/>
        <end position="84"/>
    </location>
</feature>
<comment type="caution">
    <text evidence="4">The sequence shown here is derived from an EMBL/GenBank/DDBJ whole genome shotgun (WGS) entry which is preliminary data.</text>
</comment>
<organism evidence="4 5">
    <name type="scientific">Penicillium nalgiovense</name>
    <dbReference type="NCBI Taxonomy" id="60175"/>
    <lineage>
        <taxon>Eukaryota</taxon>
        <taxon>Fungi</taxon>
        <taxon>Dikarya</taxon>
        <taxon>Ascomycota</taxon>
        <taxon>Pezizomycotina</taxon>
        <taxon>Eurotiomycetes</taxon>
        <taxon>Eurotiomycetidae</taxon>
        <taxon>Eurotiales</taxon>
        <taxon>Aspergillaceae</taxon>
        <taxon>Penicillium</taxon>
    </lineage>
</organism>
<reference evidence="4" key="1">
    <citation type="submission" date="2021-07" db="EMBL/GenBank/DDBJ databases">
        <authorList>
            <person name="Branca A.L. A."/>
        </authorList>
    </citation>
    <scope>NUCLEOTIDE SEQUENCE</scope>
</reference>
<dbReference type="EMBL" id="CAJVNV010000233">
    <property type="protein sequence ID" value="CAG8125459.1"/>
    <property type="molecule type" value="Genomic_DNA"/>
</dbReference>
<feature type="compositionally biased region" description="Basic and acidic residues" evidence="2">
    <location>
        <begin position="85"/>
        <end position="98"/>
    </location>
</feature>
<dbReference type="InterPro" id="IPR013087">
    <property type="entry name" value="Znf_C2H2_type"/>
</dbReference>
<keyword evidence="1" id="KW-0862">Zinc</keyword>
<name>A0A9W4HU43_PENNA</name>
<dbReference type="InterPro" id="IPR036236">
    <property type="entry name" value="Znf_C2H2_sf"/>
</dbReference>
<dbReference type="GO" id="GO:0008270">
    <property type="term" value="F:zinc ion binding"/>
    <property type="evidence" value="ECO:0007669"/>
    <property type="project" value="UniProtKB-KW"/>
</dbReference>
<keyword evidence="1" id="KW-0863">Zinc-finger</keyword>
<dbReference type="OrthoDB" id="4357985at2759"/>
<evidence type="ECO:0000259" key="3">
    <source>
        <dbReference type="PROSITE" id="PS50157"/>
    </source>
</evidence>
<evidence type="ECO:0000313" key="5">
    <source>
        <dbReference type="Proteomes" id="UP001153461"/>
    </source>
</evidence>
<dbReference type="SMART" id="SM00355">
    <property type="entry name" value="ZnF_C2H2"/>
    <property type="match status" value="2"/>
</dbReference>
<feature type="region of interest" description="Disordered" evidence="2">
    <location>
        <begin position="63"/>
        <end position="145"/>
    </location>
</feature>
<proteinExistence type="predicted"/>
<evidence type="ECO:0000256" key="2">
    <source>
        <dbReference type="SAM" id="MobiDB-lite"/>
    </source>
</evidence>
<dbReference type="AlphaFoldDB" id="A0A9W4HU43"/>
<feature type="domain" description="C2H2-type" evidence="3">
    <location>
        <begin position="184"/>
        <end position="211"/>
    </location>
</feature>
<dbReference type="SUPFAM" id="SSF57667">
    <property type="entry name" value="beta-beta-alpha zinc fingers"/>
    <property type="match status" value="1"/>
</dbReference>
<accession>A0A9W4HU43</accession>
<gene>
    <name evidence="4" type="ORF">PNAL_LOCUS5380</name>
</gene>
<keyword evidence="1" id="KW-0479">Metal-binding</keyword>
<dbReference type="Pfam" id="PF13912">
    <property type="entry name" value="zf-C2H2_6"/>
    <property type="match status" value="1"/>
</dbReference>
<feature type="compositionally biased region" description="Polar residues" evidence="2">
    <location>
        <begin position="99"/>
        <end position="125"/>
    </location>
</feature>
<dbReference type="Proteomes" id="UP001153461">
    <property type="component" value="Unassembled WGS sequence"/>
</dbReference>
<evidence type="ECO:0000256" key="1">
    <source>
        <dbReference type="PROSITE-ProRule" id="PRU00042"/>
    </source>
</evidence>
<evidence type="ECO:0000313" key="4">
    <source>
        <dbReference type="EMBL" id="CAG8125459.1"/>
    </source>
</evidence>
<dbReference type="PROSITE" id="PS50157">
    <property type="entry name" value="ZINC_FINGER_C2H2_2"/>
    <property type="match status" value="1"/>
</dbReference>
<sequence length="211" mass="24242">MIYTSDLEEYLRLRQLFQLSGEQVNYHPGIFATQPPVHSTEWSLYNPSMSHASESLDPNWSMHTTIGHPTPDNLYQGTMQSSSTMEHRPTEDGIEDRPNPSQTTTHIQSSAPSPSTQETSPNENNIGVADMQASSPQRQDASDRPFKCLWDGCKSRRTSQRETFSSHASLMRHIKVQHVAHRPFKCPECDRRFGRLDNMKEHRGRCHRMYD</sequence>
<dbReference type="PROSITE" id="PS00028">
    <property type="entry name" value="ZINC_FINGER_C2H2_1"/>
    <property type="match status" value="1"/>
</dbReference>
<dbReference type="Gene3D" id="3.30.160.60">
    <property type="entry name" value="Classic Zinc Finger"/>
    <property type="match status" value="2"/>
</dbReference>
<protein>
    <recommendedName>
        <fullName evidence="3">C2H2-type domain-containing protein</fullName>
    </recommendedName>
</protein>